<dbReference type="Proteomes" id="UP000509414">
    <property type="component" value="Chromosome"/>
</dbReference>
<keyword evidence="1" id="KW-0808">Transferase</keyword>
<proteinExistence type="predicted"/>
<dbReference type="SUPFAM" id="SSF55821">
    <property type="entry name" value="YrdC/RibB"/>
    <property type="match status" value="1"/>
</dbReference>
<dbReference type="GO" id="GO:0061710">
    <property type="term" value="F:L-threonylcarbamoyladenylate synthase"/>
    <property type="evidence" value="ECO:0007669"/>
    <property type="project" value="UniProtKB-EC"/>
</dbReference>
<name>A0A7H9CEK5_9BACT</name>
<keyword evidence="2" id="KW-1185">Reference proteome</keyword>
<dbReference type="EC" id="2.7.7.87" evidence="1"/>
<sequence length="148" mass="16804">MAFDENKIYLIQSDTTAGFVSKNYKAINALKGRNERTKCLITANSFLALKNLARVPKAHKILIRKAKKTSFIYANNLCIRVSQNSEYNAFLANFRGGFAYSSSANFHNSSFNEKWAKQKASEVIGEHFFLAPASRIYKLGKTRIKKIR</sequence>
<accession>A0A7H9CEK5</accession>
<keyword evidence="1" id="KW-0548">Nucleotidyltransferase</keyword>
<dbReference type="RefSeq" id="WP_178695673.1">
    <property type="nucleotide sequence ID" value="NZ_CP049075.1"/>
</dbReference>
<protein>
    <submittedName>
        <fullName evidence="1">Threonylcarbamoyl-AMP synthase TsaC</fullName>
        <ecNumber evidence="1">2.7.7.87</ecNumber>
    </submittedName>
</protein>
<reference evidence="1 2" key="1">
    <citation type="submission" date="2020-02" db="EMBL/GenBank/DDBJ databases">
        <title>Complete genome sequence of the novel Campylobacter species Candidatus Campylobacter infans.</title>
        <authorList>
            <person name="Duim B."/>
            <person name="Zomer A."/>
            <person name="van der Graaf L."/>
            <person name="Wagenaar J."/>
        </authorList>
    </citation>
    <scope>NUCLEOTIDE SEQUENCE [LARGE SCALE GENOMIC DNA]</scope>
    <source>
        <strain evidence="1 2">19S00001</strain>
    </source>
</reference>
<dbReference type="InterPro" id="IPR017945">
    <property type="entry name" value="DHBP_synth_RibB-like_a/b_dom"/>
</dbReference>
<gene>
    <name evidence="1" type="primary">tsaC</name>
    <name evidence="1" type="ORF">CINF_0077</name>
</gene>
<dbReference type="AlphaFoldDB" id="A0A7H9CEK5"/>
<evidence type="ECO:0000313" key="2">
    <source>
        <dbReference type="Proteomes" id="UP000509414"/>
    </source>
</evidence>
<evidence type="ECO:0000313" key="1">
    <source>
        <dbReference type="EMBL" id="QLI04630.1"/>
    </source>
</evidence>
<organism evidence="1 2">
    <name type="scientific">Candidatus Campylobacter infans</name>
    <dbReference type="NCBI Taxonomy" id="2561898"/>
    <lineage>
        <taxon>Bacteria</taxon>
        <taxon>Pseudomonadati</taxon>
        <taxon>Campylobacterota</taxon>
        <taxon>Epsilonproteobacteria</taxon>
        <taxon>Campylobacterales</taxon>
        <taxon>Campylobacteraceae</taxon>
        <taxon>Campylobacter</taxon>
    </lineage>
</organism>
<dbReference type="EMBL" id="CP049075">
    <property type="protein sequence ID" value="QLI04630.1"/>
    <property type="molecule type" value="Genomic_DNA"/>
</dbReference>
<dbReference type="KEGG" id="cinf:CINF_0077"/>